<evidence type="ECO:0008006" key="4">
    <source>
        <dbReference type="Google" id="ProtNLM"/>
    </source>
</evidence>
<accession>A0A1Y2LXG5</accession>
<keyword evidence="1" id="KW-0732">Signal</keyword>
<name>A0A1Y2LXG5_EPING</name>
<dbReference type="EMBL" id="KZ107846">
    <property type="protein sequence ID" value="OSS48503.1"/>
    <property type="molecule type" value="Genomic_DNA"/>
</dbReference>
<organism evidence="2 3">
    <name type="scientific">Epicoccum nigrum</name>
    <name type="common">Soil fungus</name>
    <name type="synonym">Epicoccum purpurascens</name>
    <dbReference type="NCBI Taxonomy" id="105696"/>
    <lineage>
        <taxon>Eukaryota</taxon>
        <taxon>Fungi</taxon>
        <taxon>Dikarya</taxon>
        <taxon>Ascomycota</taxon>
        <taxon>Pezizomycotina</taxon>
        <taxon>Dothideomycetes</taxon>
        <taxon>Pleosporomycetidae</taxon>
        <taxon>Pleosporales</taxon>
        <taxon>Pleosporineae</taxon>
        <taxon>Didymellaceae</taxon>
        <taxon>Epicoccum</taxon>
    </lineage>
</organism>
<dbReference type="InParanoid" id="A0A1Y2LXG5"/>
<protein>
    <recommendedName>
        <fullName evidence="4">Secreted protein</fullName>
    </recommendedName>
</protein>
<gene>
    <name evidence="2" type="ORF">B5807_07604</name>
</gene>
<keyword evidence="3" id="KW-1185">Reference proteome</keyword>
<evidence type="ECO:0000313" key="2">
    <source>
        <dbReference type="EMBL" id="OSS48503.1"/>
    </source>
</evidence>
<feature type="chain" id="PRO_5011010514" description="Secreted protein" evidence="1">
    <location>
        <begin position="29"/>
        <end position="106"/>
    </location>
</feature>
<evidence type="ECO:0000313" key="3">
    <source>
        <dbReference type="Proteomes" id="UP000193240"/>
    </source>
</evidence>
<feature type="signal peptide" evidence="1">
    <location>
        <begin position="1"/>
        <end position="28"/>
    </location>
</feature>
<reference evidence="2 3" key="1">
    <citation type="journal article" date="2017" name="Genome Announc.">
        <title>Genome sequence of the saprophytic ascomycete Epicoccum nigrum ICMP 19927 strain isolated from New Zealand.</title>
        <authorList>
            <person name="Fokin M."/>
            <person name="Fleetwood D."/>
            <person name="Weir B.S."/>
            <person name="Villas-Boas S.G."/>
        </authorList>
    </citation>
    <scope>NUCLEOTIDE SEQUENCE [LARGE SCALE GENOMIC DNA]</scope>
    <source>
        <strain evidence="2 3">ICMP 19927</strain>
    </source>
</reference>
<sequence length="106" mass="11494">MRFTPLMGVLRFCQGLAGWATFAGGGECDFPVDDNGLRSRGRHQPGAGQLDPGCCCWLVDIDVLTQDSLPGSSNCYLFICTPPAHRYNKILAIVHSIATTTPTRHT</sequence>
<dbReference type="Proteomes" id="UP000193240">
    <property type="component" value="Unassembled WGS sequence"/>
</dbReference>
<proteinExistence type="predicted"/>
<dbReference type="AlphaFoldDB" id="A0A1Y2LXG5"/>
<evidence type="ECO:0000256" key="1">
    <source>
        <dbReference type="SAM" id="SignalP"/>
    </source>
</evidence>